<dbReference type="Gramene" id="KQL02668">
    <property type="protein sequence ID" value="KQL02668"/>
    <property type="gene ID" value="SETIT_015898mg"/>
</dbReference>
<evidence type="ECO:0000313" key="2">
    <source>
        <dbReference type="Proteomes" id="UP000004995"/>
    </source>
</evidence>
<dbReference type="EMBL" id="AGNK02003994">
    <property type="status" value="NOT_ANNOTATED_CDS"/>
    <property type="molecule type" value="Genomic_DNA"/>
</dbReference>
<dbReference type="HOGENOM" id="CLU_3377956_0_0_1"/>
<name>K3YNQ6_SETIT</name>
<organism evidence="1 2">
    <name type="scientific">Setaria italica</name>
    <name type="common">Foxtail millet</name>
    <name type="synonym">Panicum italicum</name>
    <dbReference type="NCBI Taxonomy" id="4555"/>
    <lineage>
        <taxon>Eukaryota</taxon>
        <taxon>Viridiplantae</taxon>
        <taxon>Streptophyta</taxon>
        <taxon>Embryophyta</taxon>
        <taxon>Tracheophyta</taxon>
        <taxon>Spermatophyta</taxon>
        <taxon>Magnoliopsida</taxon>
        <taxon>Liliopsida</taxon>
        <taxon>Poales</taxon>
        <taxon>Poaceae</taxon>
        <taxon>PACMAD clade</taxon>
        <taxon>Panicoideae</taxon>
        <taxon>Panicodae</taxon>
        <taxon>Paniceae</taxon>
        <taxon>Cenchrinae</taxon>
        <taxon>Setaria</taxon>
    </lineage>
</organism>
<dbReference type="InParanoid" id="K3YNQ6"/>
<dbReference type="Proteomes" id="UP000004995">
    <property type="component" value="Unassembled WGS sequence"/>
</dbReference>
<dbReference type="AlphaFoldDB" id="K3YNQ6"/>
<evidence type="ECO:0000313" key="1">
    <source>
        <dbReference type="EnsemblPlants" id="KQL02668"/>
    </source>
</evidence>
<reference evidence="1" key="2">
    <citation type="submission" date="2018-08" db="UniProtKB">
        <authorList>
            <consortium name="EnsemblPlants"/>
        </authorList>
    </citation>
    <scope>IDENTIFICATION</scope>
    <source>
        <strain evidence="1">Yugu1</strain>
    </source>
</reference>
<reference evidence="2" key="1">
    <citation type="journal article" date="2012" name="Nat. Biotechnol.">
        <title>Reference genome sequence of the model plant Setaria.</title>
        <authorList>
            <person name="Bennetzen J.L."/>
            <person name="Schmutz J."/>
            <person name="Wang H."/>
            <person name="Percifield R."/>
            <person name="Hawkins J."/>
            <person name="Pontaroli A.C."/>
            <person name="Estep M."/>
            <person name="Feng L."/>
            <person name="Vaughn J.N."/>
            <person name="Grimwood J."/>
            <person name="Jenkins J."/>
            <person name="Barry K."/>
            <person name="Lindquist E."/>
            <person name="Hellsten U."/>
            <person name="Deshpande S."/>
            <person name="Wang X."/>
            <person name="Wu X."/>
            <person name="Mitros T."/>
            <person name="Triplett J."/>
            <person name="Yang X."/>
            <person name="Ye C.Y."/>
            <person name="Mauro-Herrera M."/>
            <person name="Wang L."/>
            <person name="Li P."/>
            <person name="Sharma M."/>
            <person name="Sharma R."/>
            <person name="Ronald P.C."/>
            <person name="Panaud O."/>
            <person name="Kellogg E.A."/>
            <person name="Brutnell T.P."/>
            <person name="Doust A.N."/>
            <person name="Tuskan G.A."/>
            <person name="Rokhsar D."/>
            <person name="Devos K.M."/>
        </authorList>
    </citation>
    <scope>NUCLEOTIDE SEQUENCE [LARGE SCALE GENOMIC DNA]</scope>
    <source>
        <strain evidence="2">cv. Yugu1</strain>
    </source>
</reference>
<keyword evidence="2" id="KW-1185">Reference proteome</keyword>
<proteinExistence type="predicted"/>
<sequence>MMRFASSINQIERGVGISGDHLVISYAWHQSITH</sequence>
<accession>K3YNQ6</accession>
<dbReference type="EnsemblPlants" id="KQL02668">
    <property type="protein sequence ID" value="KQL02668"/>
    <property type="gene ID" value="SETIT_015898mg"/>
</dbReference>
<protein>
    <submittedName>
        <fullName evidence="1">Uncharacterized protein</fullName>
    </submittedName>
</protein>